<protein>
    <recommendedName>
        <fullName evidence="4">Phosphate-binding protein</fullName>
    </recommendedName>
</protein>
<dbReference type="AlphaFoldDB" id="A0A806JZE0"/>
<dbReference type="InterPro" id="IPR011862">
    <property type="entry name" value="Phos-bd"/>
</dbReference>
<comment type="function">
    <text evidence="4">Involved in the system for phosphate transport across the cytoplasmic membrane.</text>
</comment>
<dbReference type="PANTHER" id="PTHR30570">
    <property type="entry name" value="PERIPLASMIC PHOSPHATE BINDING COMPONENT OF PHOSPHATE ABC TRANSPORTER"/>
    <property type="match status" value="1"/>
</dbReference>
<dbReference type="EMBL" id="JQ844201">
    <property type="protein sequence ID" value="AGS52556.1"/>
    <property type="molecule type" value="Genomic_DNA"/>
</dbReference>
<feature type="chain" id="PRO_5033100801" description="Phosphate-binding protein" evidence="4">
    <location>
        <begin position="21"/>
        <end position="272"/>
    </location>
</feature>
<evidence type="ECO:0000256" key="1">
    <source>
        <dbReference type="ARBA" id="ARBA00008725"/>
    </source>
</evidence>
<evidence type="ECO:0000256" key="2">
    <source>
        <dbReference type="ARBA" id="ARBA00022448"/>
    </source>
</evidence>
<dbReference type="Pfam" id="PF12849">
    <property type="entry name" value="PBP_like_2"/>
    <property type="match status" value="1"/>
</dbReference>
<evidence type="ECO:0000256" key="3">
    <source>
        <dbReference type="ARBA" id="ARBA00022729"/>
    </source>
</evidence>
<dbReference type="GO" id="GO:0042301">
    <property type="term" value="F:phosphate ion binding"/>
    <property type="evidence" value="ECO:0007669"/>
    <property type="project" value="UniProtKB-UniRule"/>
</dbReference>
<sequence length="272" mass="28374">MKIKLIAVLMGLSILTGVFAGGSKDAQSAAPYTIEVGGSTSVTPLMELFAAEYQKTKPNIKVNINGTGSGDGIRNAGVLYQIGMSSRELTPAEQGMGLKDTTVAIDGIAVIMNNSSPVNNLTLDQIRDIYTGAITDWSQISGGTKRGRIAVISREEGSGTRGAFEELVGFQGRLVAGANESTSTGAIKAGIAQNIDAIGYISLGSVDNTIKAISVNSVTATNDNVKNGAYKIARPFIVLTGSNVHAETTAFINWMLGSEGQAIVARSWITVK</sequence>
<keyword evidence="2 4" id="KW-0813">Transport</keyword>
<name>A0A806JZE0_9BACT</name>
<evidence type="ECO:0000256" key="4">
    <source>
        <dbReference type="RuleBase" id="RU367119"/>
    </source>
</evidence>
<dbReference type="PANTHER" id="PTHR30570:SF1">
    <property type="entry name" value="PHOSPHATE-BINDING PROTEIN PSTS"/>
    <property type="match status" value="1"/>
</dbReference>
<dbReference type="CDD" id="cd13653">
    <property type="entry name" value="PBP2_phosphate_like_1"/>
    <property type="match status" value="1"/>
</dbReference>
<accession>A0A806JZE0</accession>
<dbReference type="InterPro" id="IPR050811">
    <property type="entry name" value="Phosphate_ABC_transporter"/>
</dbReference>
<keyword evidence="3 4" id="KW-0732">Signal</keyword>
<keyword evidence="4" id="KW-0592">Phosphate transport</keyword>
<comment type="similarity">
    <text evidence="1 4">Belongs to the PstS family.</text>
</comment>
<evidence type="ECO:0000313" key="6">
    <source>
        <dbReference type="EMBL" id="AGS52556.1"/>
    </source>
</evidence>
<dbReference type="Gene3D" id="3.40.190.10">
    <property type="entry name" value="Periplasmic binding protein-like II"/>
    <property type="match status" value="2"/>
</dbReference>
<feature type="signal peptide" evidence="4">
    <location>
        <begin position="1"/>
        <end position="20"/>
    </location>
</feature>
<feature type="domain" description="PBP" evidence="5">
    <location>
        <begin position="27"/>
        <end position="258"/>
    </location>
</feature>
<dbReference type="InterPro" id="IPR024370">
    <property type="entry name" value="PBP_domain"/>
</dbReference>
<dbReference type="NCBIfam" id="TIGR02136">
    <property type="entry name" value="ptsS_2"/>
    <property type="match status" value="1"/>
</dbReference>
<reference evidence="6" key="1">
    <citation type="submission" date="2012-03" db="EMBL/GenBank/DDBJ databases">
        <title>Functional metagenomics reveals considerable lignocellulase gene clusters in the gut microbiome of a wood-feeding higher termite.</title>
        <authorList>
            <person name="Liu N."/>
        </authorList>
    </citation>
    <scope>NUCLEOTIDE SEQUENCE</scope>
</reference>
<organism evidence="6">
    <name type="scientific">uncultured bacterium contig00023</name>
    <dbReference type="NCBI Taxonomy" id="1181512"/>
    <lineage>
        <taxon>Bacteria</taxon>
        <taxon>environmental samples</taxon>
    </lineage>
</organism>
<dbReference type="GO" id="GO:0006817">
    <property type="term" value="P:phosphate ion transport"/>
    <property type="evidence" value="ECO:0007669"/>
    <property type="project" value="UniProtKB-UniRule"/>
</dbReference>
<evidence type="ECO:0000259" key="5">
    <source>
        <dbReference type="Pfam" id="PF12849"/>
    </source>
</evidence>
<proteinExistence type="inferred from homology"/>
<dbReference type="SUPFAM" id="SSF53850">
    <property type="entry name" value="Periplasmic binding protein-like II"/>
    <property type="match status" value="1"/>
</dbReference>